<dbReference type="STRING" id="1038014.SAMN04487910_1197"/>
<evidence type="ECO:0000256" key="1">
    <source>
        <dbReference type="SAM" id="SignalP"/>
    </source>
</evidence>
<accession>A0A1H7K4W3</accession>
<dbReference type="EMBL" id="FOAB01000002">
    <property type="protein sequence ID" value="SEK81546.1"/>
    <property type="molecule type" value="Genomic_DNA"/>
</dbReference>
<protein>
    <recommendedName>
        <fullName evidence="4">DUF541 domain-containing protein</fullName>
    </recommendedName>
</protein>
<dbReference type="Proteomes" id="UP000198521">
    <property type="component" value="Unassembled WGS sequence"/>
</dbReference>
<keyword evidence="1" id="KW-0732">Signal</keyword>
<dbReference type="Gene3D" id="3.30.110.170">
    <property type="entry name" value="Protein of unknown function (DUF541), domain 1"/>
    <property type="match status" value="1"/>
</dbReference>
<dbReference type="AlphaFoldDB" id="A0A1H7K4W3"/>
<feature type="signal peptide" evidence="1">
    <location>
        <begin position="1"/>
        <end position="20"/>
    </location>
</feature>
<evidence type="ECO:0000313" key="2">
    <source>
        <dbReference type="EMBL" id="SEK81546.1"/>
    </source>
</evidence>
<evidence type="ECO:0008006" key="4">
    <source>
        <dbReference type="Google" id="ProtNLM"/>
    </source>
</evidence>
<dbReference type="Pfam" id="PF04402">
    <property type="entry name" value="SIMPL"/>
    <property type="match status" value="1"/>
</dbReference>
<evidence type="ECO:0000313" key="3">
    <source>
        <dbReference type="Proteomes" id="UP000198521"/>
    </source>
</evidence>
<gene>
    <name evidence="2" type="ORF">SAMN04487910_1197</name>
</gene>
<dbReference type="RefSeq" id="WP_091406607.1">
    <property type="nucleotide sequence ID" value="NZ_FOAB01000002.1"/>
</dbReference>
<proteinExistence type="predicted"/>
<feature type="chain" id="PRO_5011691614" description="DUF541 domain-containing protein" evidence="1">
    <location>
        <begin position="21"/>
        <end position="203"/>
    </location>
</feature>
<dbReference type="OrthoDB" id="1160030at2"/>
<keyword evidence="3" id="KW-1185">Reference proteome</keyword>
<sequence>MNLIKKILIVFILCQGFLNAQQQNSISVIGEANKTNEINTYIVNVEFREVIGDNYRNIKGKTVSELEKEFAAALSRVNIDFSRFEEDIMYRISSYAYTTSSFYFYKTTSLDEVKKIISHKIEGVTNTKVDIIAKEMTNEEIGKLSKEAVNDARKTADQIATNIGKTVGDVIQIENPNNKYKYYNVVALKEPTKYYVKVIFSLE</sequence>
<reference evidence="2 3" key="1">
    <citation type="submission" date="2016-10" db="EMBL/GenBank/DDBJ databases">
        <authorList>
            <person name="de Groot N.N."/>
        </authorList>
    </citation>
    <scope>NUCLEOTIDE SEQUENCE [LARGE SCALE GENOMIC DNA]</scope>
    <source>
        <strain evidence="2 3">DSM 25232</strain>
    </source>
</reference>
<dbReference type="InterPro" id="IPR007497">
    <property type="entry name" value="SIMPL/DUF541"/>
</dbReference>
<name>A0A1H7K4W3_AQUAM</name>
<organism evidence="2 3">
    <name type="scientific">Aquimarina amphilecti</name>
    <dbReference type="NCBI Taxonomy" id="1038014"/>
    <lineage>
        <taxon>Bacteria</taxon>
        <taxon>Pseudomonadati</taxon>
        <taxon>Bacteroidota</taxon>
        <taxon>Flavobacteriia</taxon>
        <taxon>Flavobacteriales</taxon>
        <taxon>Flavobacteriaceae</taxon>
        <taxon>Aquimarina</taxon>
    </lineage>
</organism>